<keyword evidence="2" id="KW-1185">Reference proteome</keyword>
<sequence>MGVLHGMARAAQIVERELNVRIVKGLLENLPVLLEAGNPQRFGFLHYTADGPLKDIVFYRALDSHEETDLPLCTGATGFLRKPDI</sequence>
<dbReference type="Proteomes" id="UP000465785">
    <property type="component" value="Chromosome"/>
</dbReference>
<dbReference type="KEGG" id="mgau:MGALJ_58900"/>
<organism evidence="1 2">
    <name type="scientific">Mycobacterium gallinarum</name>
    <dbReference type="NCBI Taxonomy" id="39689"/>
    <lineage>
        <taxon>Bacteria</taxon>
        <taxon>Bacillati</taxon>
        <taxon>Actinomycetota</taxon>
        <taxon>Actinomycetes</taxon>
        <taxon>Mycobacteriales</taxon>
        <taxon>Mycobacteriaceae</taxon>
        <taxon>Mycobacterium</taxon>
    </lineage>
</organism>
<accession>A0A9W4FIJ7</accession>
<reference evidence="1 2" key="1">
    <citation type="journal article" date="2019" name="Emerg. Microbes Infect.">
        <title>Comprehensive subspecies identification of 175 nontuberculous mycobacteria species based on 7547 genomic profiles.</title>
        <authorList>
            <person name="Matsumoto Y."/>
            <person name="Kinjo T."/>
            <person name="Motooka D."/>
            <person name="Nabeya D."/>
            <person name="Jung N."/>
            <person name="Uechi K."/>
            <person name="Horii T."/>
            <person name="Iida T."/>
            <person name="Fujita J."/>
            <person name="Nakamura S."/>
        </authorList>
    </citation>
    <scope>NUCLEOTIDE SEQUENCE [LARGE SCALE GENOMIC DNA]</scope>
    <source>
        <strain evidence="1 2">JCM 6399</strain>
    </source>
</reference>
<proteinExistence type="predicted"/>
<dbReference type="EMBL" id="AP022601">
    <property type="protein sequence ID" value="BBY96221.1"/>
    <property type="molecule type" value="Genomic_DNA"/>
</dbReference>
<gene>
    <name evidence="1" type="ORF">MGALJ_58900</name>
</gene>
<evidence type="ECO:0000313" key="2">
    <source>
        <dbReference type="Proteomes" id="UP000465785"/>
    </source>
</evidence>
<protein>
    <submittedName>
        <fullName evidence="1">Uncharacterized protein</fullName>
    </submittedName>
</protein>
<dbReference type="AlphaFoldDB" id="A0A9W4FIJ7"/>
<name>A0A9W4FIJ7_9MYCO</name>
<evidence type="ECO:0000313" key="1">
    <source>
        <dbReference type="EMBL" id="BBY96221.1"/>
    </source>
</evidence>